<gene>
    <name evidence="1" type="primary">Necator_chrII.g4999</name>
    <name evidence="1" type="ORF">RB195_017207</name>
</gene>
<protein>
    <submittedName>
        <fullName evidence="1">Uncharacterized protein</fullName>
    </submittedName>
</protein>
<dbReference type="Proteomes" id="UP001303046">
    <property type="component" value="Unassembled WGS sequence"/>
</dbReference>
<dbReference type="EMBL" id="JAVFWL010000002">
    <property type="protein sequence ID" value="KAK6733319.1"/>
    <property type="molecule type" value="Genomic_DNA"/>
</dbReference>
<accession>A0ABR1C676</accession>
<organism evidence="1 2">
    <name type="scientific">Necator americanus</name>
    <name type="common">Human hookworm</name>
    <dbReference type="NCBI Taxonomy" id="51031"/>
    <lineage>
        <taxon>Eukaryota</taxon>
        <taxon>Metazoa</taxon>
        <taxon>Ecdysozoa</taxon>
        <taxon>Nematoda</taxon>
        <taxon>Chromadorea</taxon>
        <taxon>Rhabditida</taxon>
        <taxon>Rhabditina</taxon>
        <taxon>Rhabditomorpha</taxon>
        <taxon>Strongyloidea</taxon>
        <taxon>Ancylostomatidae</taxon>
        <taxon>Bunostominae</taxon>
        <taxon>Necator</taxon>
    </lineage>
</organism>
<keyword evidence="2" id="KW-1185">Reference proteome</keyword>
<name>A0ABR1C676_NECAM</name>
<comment type="caution">
    <text evidence="1">The sequence shown here is derived from an EMBL/GenBank/DDBJ whole genome shotgun (WGS) entry which is preliminary data.</text>
</comment>
<evidence type="ECO:0000313" key="2">
    <source>
        <dbReference type="Proteomes" id="UP001303046"/>
    </source>
</evidence>
<evidence type="ECO:0000313" key="1">
    <source>
        <dbReference type="EMBL" id="KAK6733319.1"/>
    </source>
</evidence>
<proteinExistence type="predicted"/>
<sequence length="100" mass="11573">MADFFHILRRSVSLIVFKSDPEDFEEIHVQQKVRSSVNERKRRHSVNAELCSITTRSFQREGLYEKKRNGTCCCSSPSVHRAAPICRILRKRGKSHACLV</sequence>
<reference evidence="1 2" key="1">
    <citation type="submission" date="2023-08" db="EMBL/GenBank/DDBJ databases">
        <title>A Necator americanus chromosomal reference genome.</title>
        <authorList>
            <person name="Ilik V."/>
            <person name="Petrzelkova K.J."/>
            <person name="Pardy F."/>
            <person name="Fuh T."/>
            <person name="Niatou-Singa F.S."/>
            <person name="Gouil Q."/>
            <person name="Baker L."/>
            <person name="Ritchie M.E."/>
            <person name="Jex A.R."/>
            <person name="Gazzola D."/>
            <person name="Li H."/>
            <person name="Toshio Fujiwara R."/>
            <person name="Zhan B."/>
            <person name="Aroian R.V."/>
            <person name="Pafco B."/>
            <person name="Schwarz E.M."/>
        </authorList>
    </citation>
    <scope>NUCLEOTIDE SEQUENCE [LARGE SCALE GENOMIC DNA]</scope>
    <source>
        <strain evidence="1 2">Aroian</strain>
        <tissue evidence="1">Whole animal</tissue>
    </source>
</reference>